<feature type="domain" description="VLIG-type G" evidence="1">
    <location>
        <begin position="31"/>
        <end position="253"/>
    </location>
</feature>
<reference evidence="3" key="1">
    <citation type="journal article" date="2016" name="Nature">
        <title>Genome evolution in the allotetraploid frog Xenopus laevis.</title>
        <authorList>
            <person name="Session A.M."/>
            <person name="Uno Y."/>
            <person name="Kwon T."/>
            <person name="Chapman J.A."/>
            <person name="Toyoda A."/>
            <person name="Takahashi S."/>
            <person name="Fukui A."/>
            <person name="Hikosaka A."/>
            <person name="Suzuki A."/>
            <person name="Kondo M."/>
            <person name="van Heeringen S.J."/>
            <person name="Quigley I."/>
            <person name="Heinz S."/>
            <person name="Ogino H."/>
            <person name="Ochi H."/>
            <person name="Hellsten U."/>
            <person name="Lyons J.B."/>
            <person name="Simakov O."/>
            <person name="Putnam N."/>
            <person name="Stites J."/>
            <person name="Kuroki Y."/>
            <person name="Tanaka T."/>
            <person name="Michiue T."/>
            <person name="Watanabe M."/>
            <person name="Bogdanovic O."/>
            <person name="Lister R."/>
            <person name="Georgiou G."/>
            <person name="Paranjpe S.S."/>
            <person name="van Kruijsbergen I."/>
            <person name="Shu S."/>
            <person name="Carlson J."/>
            <person name="Kinoshita T."/>
            <person name="Ohta Y."/>
            <person name="Mawaribuchi S."/>
            <person name="Jenkins J."/>
            <person name="Grimwood J."/>
            <person name="Schmutz J."/>
            <person name="Mitros T."/>
            <person name="Mozaffari S.V."/>
            <person name="Suzuki Y."/>
            <person name="Haramoto Y."/>
            <person name="Yamamoto T.S."/>
            <person name="Takagi C."/>
            <person name="Heald R."/>
            <person name="Miller K."/>
            <person name="Haudenschild C."/>
            <person name="Kitzman J."/>
            <person name="Nakayama T."/>
            <person name="Izutsu Y."/>
            <person name="Robert J."/>
            <person name="Fortriede J."/>
            <person name="Burns K."/>
            <person name="Lotay V."/>
            <person name="Karimi K."/>
            <person name="Yasuoka Y."/>
            <person name="Dichmann D.S."/>
            <person name="Flajnik M.F."/>
            <person name="Houston D.W."/>
            <person name="Shendure J."/>
            <person name="DuPasquier L."/>
            <person name="Vize P.D."/>
            <person name="Zorn A.M."/>
            <person name="Ito M."/>
            <person name="Marcotte E.M."/>
            <person name="Wallingford J.B."/>
            <person name="Ito Y."/>
            <person name="Asashima M."/>
            <person name="Ueno N."/>
            <person name="Matsuda Y."/>
            <person name="Veenstra G.J."/>
            <person name="Fujiyama A."/>
            <person name="Harland R.M."/>
            <person name="Taira M."/>
            <person name="Rokhsar D.S."/>
        </authorList>
    </citation>
    <scope>NUCLEOTIDE SEQUENCE [LARGE SCALE GENOMIC DNA]</scope>
    <source>
        <strain evidence="3">J</strain>
    </source>
</reference>
<evidence type="ECO:0000313" key="3">
    <source>
        <dbReference type="Proteomes" id="UP000694892"/>
    </source>
</evidence>
<dbReference type="Gene3D" id="3.40.50.300">
    <property type="entry name" value="P-loop containing nucleotide triphosphate hydrolases"/>
    <property type="match status" value="1"/>
</dbReference>
<dbReference type="SUPFAM" id="SSF52540">
    <property type="entry name" value="P-loop containing nucleoside triphosphate hydrolases"/>
    <property type="match status" value="1"/>
</dbReference>
<dbReference type="Pfam" id="PF25683">
    <property type="entry name" value="URGCP_GTPase"/>
    <property type="match status" value="2"/>
</dbReference>
<dbReference type="InterPro" id="IPR052986">
    <property type="entry name" value="VLIG_GTPase"/>
</dbReference>
<dbReference type="GO" id="GO:0005525">
    <property type="term" value="F:GTP binding"/>
    <property type="evidence" value="ECO:0007669"/>
    <property type="project" value="InterPro"/>
</dbReference>
<dbReference type="InterPro" id="IPR030383">
    <property type="entry name" value="G_VLIG_dom"/>
</dbReference>
<evidence type="ECO:0000259" key="1">
    <source>
        <dbReference type="PROSITE" id="PS51717"/>
    </source>
</evidence>
<accession>A0A974BW31</accession>
<evidence type="ECO:0000313" key="2">
    <source>
        <dbReference type="EMBL" id="OCT61898.1"/>
    </source>
</evidence>
<sequence length="574" mass="66816">MCQIKKQGDKHGDSYKVELKNQCVEKREQQYQSEWVSAVLGVQSTRKSTLLNTMFGLQFPVSNGRCTLGAFMALMKVRDNFQLELESMNMTMNLATLVVGLSDITIVNMAMGNTTEMKDIWQIVVHAFLRMKEIGRKPKRYFVHQNVSDVSAHENNRRDRVKLMKHLNEMTKIAANMEKKPIYSAFSDIMMYDPDKSYIPGLRNGVPPMASVNIVYSETIYELKAYLIELCDGNKDLEITVDNELKLKLFILGNAVGDFQQMHKEFVWKNDPLICLGKMKHKFYNSFQYLFLEKDENWKRAKYFCALWLKTSCNSESKKYSTRGYFQFTVKKTLLETNIFSDYLEYISDYETFVKKWIDNCVLEKWEFHHLRSIILSNITKKVKGFLNEPKTLPFEKVSDFLAHLKEGLRNDLVLSDDMDVFCLKDDERIKKNFFENLEKSLDDTEAEIISEMKAVDKETIISNVVVKPADELFKRVFANGKPVGLVELTIKVTYIHRPTGLERFISFLTQNRCHDICTTNTSVNKSFKAEEFHEQFAEEYQPKPAEYPEEWNTITKAQAERSLHTAFGMKSNT</sequence>
<dbReference type="PANTHER" id="PTHR14819">
    <property type="entry name" value="GTP-BINDING"/>
    <property type="match status" value="1"/>
</dbReference>
<proteinExistence type="predicted"/>
<dbReference type="PROSITE" id="PS51717">
    <property type="entry name" value="G_VLIG"/>
    <property type="match status" value="1"/>
</dbReference>
<protein>
    <recommendedName>
        <fullName evidence="1">VLIG-type G domain-containing protein</fullName>
    </recommendedName>
</protein>
<organism evidence="2 3">
    <name type="scientific">Xenopus laevis</name>
    <name type="common">African clawed frog</name>
    <dbReference type="NCBI Taxonomy" id="8355"/>
    <lineage>
        <taxon>Eukaryota</taxon>
        <taxon>Metazoa</taxon>
        <taxon>Chordata</taxon>
        <taxon>Craniata</taxon>
        <taxon>Vertebrata</taxon>
        <taxon>Euteleostomi</taxon>
        <taxon>Amphibia</taxon>
        <taxon>Batrachia</taxon>
        <taxon>Anura</taxon>
        <taxon>Pipoidea</taxon>
        <taxon>Pipidae</taxon>
        <taxon>Xenopodinae</taxon>
        <taxon>Xenopus</taxon>
        <taxon>Xenopus</taxon>
    </lineage>
</organism>
<dbReference type="AlphaFoldDB" id="A0A974BW31"/>
<name>A0A974BW31_XENLA</name>
<dbReference type="PANTHER" id="PTHR14819:SF13">
    <property type="entry name" value="INTERFERON-INDUCED VERY LARGE GTPASE 1"/>
    <property type="match status" value="1"/>
</dbReference>
<dbReference type="EMBL" id="CM004483">
    <property type="protein sequence ID" value="OCT61898.1"/>
    <property type="molecule type" value="Genomic_DNA"/>
</dbReference>
<dbReference type="Proteomes" id="UP000694892">
    <property type="component" value="Chromosome 9_10S"/>
</dbReference>
<dbReference type="InterPro" id="IPR027417">
    <property type="entry name" value="P-loop_NTPase"/>
</dbReference>
<gene>
    <name evidence="2" type="ORF">XELAEV_18047930mg</name>
</gene>